<gene>
    <name evidence="1" type="ORF">CX676_04370</name>
</gene>
<organism evidence="1 2">
    <name type="scientific">Paracoccus zhejiangensis</name>
    <dbReference type="NCBI Taxonomy" id="1077935"/>
    <lineage>
        <taxon>Bacteria</taxon>
        <taxon>Pseudomonadati</taxon>
        <taxon>Pseudomonadota</taxon>
        <taxon>Alphaproteobacteria</taxon>
        <taxon>Rhodobacterales</taxon>
        <taxon>Paracoccaceae</taxon>
        <taxon>Paracoccus</taxon>
    </lineage>
</organism>
<dbReference type="Proteomes" id="UP000234530">
    <property type="component" value="Chromosome"/>
</dbReference>
<keyword evidence="2" id="KW-1185">Reference proteome</keyword>
<dbReference type="OrthoDB" id="7773807at2"/>
<protein>
    <submittedName>
        <fullName evidence="1">Uncharacterized protein</fullName>
    </submittedName>
</protein>
<dbReference type="EMBL" id="CP025430">
    <property type="protein sequence ID" value="AUH66155.1"/>
    <property type="molecule type" value="Genomic_DNA"/>
</dbReference>
<sequence>MASLVLAGCGGRFSDSGWNPLGWMGGGETASTLEPEGGYATVNADARPSIPAITGARWEVLNEGRLLIATGIGPTKGYWQAALVTEAPSPSGRITPDPDGTLRLRFVALPPRPGSPESQMAARPETDSINVALTLSSNVLAGIEQVQITGATNTVTLRK</sequence>
<name>A0A2H5F3P2_9RHOB</name>
<evidence type="ECO:0000313" key="2">
    <source>
        <dbReference type="Proteomes" id="UP000234530"/>
    </source>
</evidence>
<accession>A0A2H5F3P2</accession>
<reference evidence="1 2" key="1">
    <citation type="journal article" date="2013" name="Antonie Van Leeuwenhoek">
        <title>Paracoccus zhejiangensis sp. nov., isolated from activated sludge in wastewater-treatment system.</title>
        <authorList>
            <person name="Wu Z.G."/>
            <person name="Zhang D.F."/>
            <person name="Liu Y.L."/>
            <person name="Wang F."/>
            <person name="Jiang X."/>
            <person name="Li C."/>
            <person name="Li S.P."/>
            <person name="Hong Q."/>
            <person name="Li W.J."/>
        </authorList>
    </citation>
    <scope>NUCLEOTIDE SEQUENCE [LARGE SCALE GENOMIC DNA]</scope>
    <source>
        <strain evidence="1 2">J6</strain>
    </source>
</reference>
<dbReference type="AlphaFoldDB" id="A0A2H5F3P2"/>
<dbReference type="KEGG" id="pzh:CX676_04370"/>
<proteinExistence type="predicted"/>
<evidence type="ECO:0000313" key="1">
    <source>
        <dbReference type="EMBL" id="AUH66155.1"/>
    </source>
</evidence>